<proteinExistence type="predicted"/>
<evidence type="ECO:0000256" key="4">
    <source>
        <dbReference type="ARBA" id="ARBA00023136"/>
    </source>
</evidence>
<dbReference type="GO" id="GO:0046943">
    <property type="term" value="F:carboxylic acid transmembrane transporter activity"/>
    <property type="evidence" value="ECO:0007669"/>
    <property type="project" value="TreeGrafter"/>
</dbReference>
<name>A0A1I6AQR8_9PSEU</name>
<feature type="transmembrane region" description="Helical" evidence="5">
    <location>
        <begin position="296"/>
        <end position="317"/>
    </location>
</feature>
<dbReference type="GO" id="GO:0005886">
    <property type="term" value="C:plasma membrane"/>
    <property type="evidence" value="ECO:0007669"/>
    <property type="project" value="UniProtKB-SubCell"/>
</dbReference>
<dbReference type="Proteomes" id="UP000198727">
    <property type="component" value="Unassembled WGS sequence"/>
</dbReference>
<evidence type="ECO:0000313" key="7">
    <source>
        <dbReference type="EMBL" id="SFQ71004.1"/>
    </source>
</evidence>
<evidence type="ECO:0000259" key="6">
    <source>
        <dbReference type="PROSITE" id="PS50850"/>
    </source>
</evidence>
<keyword evidence="8" id="KW-1185">Reference proteome</keyword>
<dbReference type="Gene3D" id="1.20.1250.20">
    <property type="entry name" value="MFS general substrate transporter like domains"/>
    <property type="match status" value="2"/>
</dbReference>
<keyword evidence="4 5" id="KW-0472">Membrane</keyword>
<dbReference type="PROSITE" id="PS50850">
    <property type="entry name" value="MFS"/>
    <property type="match status" value="1"/>
</dbReference>
<dbReference type="InterPro" id="IPR011701">
    <property type="entry name" value="MFS"/>
</dbReference>
<accession>A0A1I6AQR8</accession>
<feature type="transmembrane region" description="Helical" evidence="5">
    <location>
        <begin position="383"/>
        <end position="404"/>
    </location>
</feature>
<feature type="transmembrane region" description="Helical" evidence="5">
    <location>
        <begin position="177"/>
        <end position="198"/>
    </location>
</feature>
<organism evidence="7 8">
    <name type="scientific">Amycolatopsis arida</name>
    <dbReference type="NCBI Taxonomy" id="587909"/>
    <lineage>
        <taxon>Bacteria</taxon>
        <taxon>Bacillati</taxon>
        <taxon>Actinomycetota</taxon>
        <taxon>Actinomycetes</taxon>
        <taxon>Pseudonocardiales</taxon>
        <taxon>Pseudonocardiaceae</taxon>
        <taxon>Amycolatopsis</taxon>
    </lineage>
</organism>
<dbReference type="AlphaFoldDB" id="A0A1I6AQR8"/>
<feature type="domain" description="Major facilitator superfamily (MFS) profile" evidence="6">
    <location>
        <begin position="87"/>
        <end position="471"/>
    </location>
</feature>
<feature type="transmembrane region" description="Helical" evidence="5">
    <location>
        <begin position="329"/>
        <end position="349"/>
    </location>
</feature>
<dbReference type="EMBL" id="FOWW01000014">
    <property type="protein sequence ID" value="SFQ71004.1"/>
    <property type="molecule type" value="Genomic_DNA"/>
</dbReference>
<protein>
    <submittedName>
        <fullName evidence="7">MFS transporter, putative metabolite:H+ symporter</fullName>
    </submittedName>
</protein>
<feature type="transmembrane region" description="Helical" evidence="5">
    <location>
        <begin position="12"/>
        <end position="31"/>
    </location>
</feature>
<dbReference type="Pfam" id="PF07690">
    <property type="entry name" value="MFS_1"/>
    <property type="match status" value="1"/>
</dbReference>
<gene>
    <name evidence="7" type="ORF">SAMN05421810_11414</name>
</gene>
<dbReference type="PANTHER" id="PTHR23508:SF10">
    <property type="entry name" value="CARBOXYLIC ACID TRANSPORTER PROTEIN HOMOLOG"/>
    <property type="match status" value="1"/>
</dbReference>
<feature type="transmembrane region" description="Helical" evidence="5">
    <location>
        <begin position="448"/>
        <end position="467"/>
    </location>
</feature>
<feature type="transmembrane region" description="Helical" evidence="5">
    <location>
        <begin position="425"/>
        <end position="442"/>
    </location>
</feature>
<dbReference type="InterPro" id="IPR036259">
    <property type="entry name" value="MFS_trans_sf"/>
</dbReference>
<dbReference type="RefSeq" id="WP_243859329.1">
    <property type="nucleotide sequence ID" value="NZ_FOWW01000014.1"/>
</dbReference>
<reference evidence="8" key="1">
    <citation type="submission" date="2016-10" db="EMBL/GenBank/DDBJ databases">
        <authorList>
            <person name="Varghese N."/>
            <person name="Submissions S."/>
        </authorList>
    </citation>
    <scope>NUCLEOTIDE SEQUENCE [LARGE SCALE GENOMIC DNA]</scope>
    <source>
        <strain evidence="8">CGMCC 4.5579</strain>
    </source>
</reference>
<feature type="transmembrane region" description="Helical" evidence="5">
    <location>
        <begin position="87"/>
        <end position="109"/>
    </location>
</feature>
<evidence type="ECO:0000313" key="8">
    <source>
        <dbReference type="Proteomes" id="UP000198727"/>
    </source>
</evidence>
<feature type="transmembrane region" description="Helical" evidence="5">
    <location>
        <begin position="239"/>
        <end position="260"/>
    </location>
</feature>
<feature type="transmembrane region" description="Helical" evidence="5">
    <location>
        <begin position="356"/>
        <end position="377"/>
    </location>
</feature>
<dbReference type="SUPFAM" id="SSF103473">
    <property type="entry name" value="MFS general substrate transporter"/>
    <property type="match status" value="1"/>
</dbReference>
<keyword evidence="3 5" id="KW-1133">Transmembrane helix</keyword>
<evidence type="ECO:0000256" key="1">
    <source>
        <dbReference type="ARBA" id="ARBA00004651"/>
    </source>
</evidence>
<dbReference type="PANTHER" id="PTHR23508">
    <property type="entry name" value="CARBOXYLIC ACID TRANSPORTER PROTEIN HOMOLOG"/>
    <property type="match status" value="1"/>
</dbReference>
<evidence type="ECO:0000256" key="2">
    <source>
        <dbReference type="ARBA" id="ARBA00022692"/>
    </source>
</evidence>
<sequence length="492" mass="50136">MSVRHARTRYHVMVVTGATIAIAGSVIGAVRMFGLGGEMVHGMPMSDMPEMVLAGGGILLALAGALLRGAPRTPVPATKRFRGRGLVAFIATTALTIDISKTSTLGFVIPGMRAEYGLGPTAASMLAVAGLSGTATGALLFSRLADRVGRRLTYVIATLGFTATSLCAGMPTFGGNVVMCFLMGITVGGLAPLLITMLTDLFPGGARGPVVTGLSVVATAVGFLVASGSALWLEPVYGWRMLWLIGAPTGLLLTLAAVLVPQRAPAATEPSGGGTRELDGRPRRIARAAFTIRLQWLYAAVVGLMTFGLTTWVPTLARAGDLAPTTANTLLTAVAVAMVPGAVLVAVAYRRFGTIPLAVAMATGTAALLLGLVTSGVTAAVPWLAAAMLAGSLFAVNTLAAIFLPIAADLAGSASRGRVTGTVSFSNRIGGLTGPLALSLIVSSVTDVLTAVAVLALCCGAIAWYTGHRHRAVRADLEREARMLTAPGVPPG</sequence>
<feature type="transmembrane region" description="Helical" evidence="5">
    <location>
        <begin position="121"/>
        <end position="140"/>
    </location>
</feature>
<evidence type="ECO:0000256" key="5">
    <source>
        <dbReference type="SAM" id="Phobius"/>
    </source>
</evidence>
<comment type="subcellular location">
    <subcellularLocation>
        <location evidence="1">Cell membrane</location>
        <topology evidence="1">Multi-pass membrane protein</topology>
    </subcellularLocation>
</comment>
<keyword evidence="2 5" id="KW-0812">Transmembrane</keyword>
<feature type="transmembrane region" description="Helical" evidence="5">
    <location>
        <begin position="51"/>
        <end position="67"/>
    </location>
</feature>
<dbReference type="InterPro" id="IPR020846">
    <property type="entry name" value="MFS_dom"/>
</dbReference>
<evidence type="ECO:0000256" key="3">
    <source>
        <dbReference type="ARBA" id="ARBA00022989"/>
    </source>
</evidence>
<feature type="transmembrane region" description="Helical" evidence="5">
    <location>
        <begin position="210"/>
        <end position="233"/>
    </location>
</feature>
<feature type="transmembrane region" description="Helical" evidence="5">
    <location>
        <begin position="152"/>
        <end position="171"/>
    </location>
</feature>